<proteinExistence type="predicted"/>
<comment type="caution">
    <text evidence="1">The sequence shown here is derived from an EMBL/GenBank/DDBJ whole genome shotgun (WGS) entry which is preliminary data.</text>
</comment>
<name>A0ABV6QNV8_9ACTN</name>
<protein>
    <recommendedName>
        <fullName evidence="3">DUF695 domain-containing protein</fullName>
    </recommendedName>
</protein>
<accession>A0ABV6QNV8</accession>
<organism evidence="1 2">
    <name type="scientific">Kribbella deserti</name>
    <dbReference type="NCBI Taxonomy" id="1926257"/>
    <lineage>
        <taxon>Bacteria</taxon>
        <taxon>Bacillati</taxon>
        <taxon>Actinomycetota</taxon>
        <taxon>Actinomycetes</taxon>
        <taxon>Propionibacteriales</taxon>
        <taxon>Kribbellaceae</taxon>
        <taxon>Kribbella</taxon>
    </lineage>
</organism>
<evidence type="ECO:0008006" key="3">
    <source>
        <dbReference type="Google" id="ProtNLM"/>
    </source>
</evidence>
<gene>
    <name evidence="1" type="ORF">ACFFGN_19780</name>
</gene>
<reference evidence="1 2" key="1">
    <citation type="submission" date="2024-09" db="EMBL/GenBank/DDBJ databases">
        <authorList>
            <person name="Sun Q."/>
            <person name="Mori K."/>
        </authorList>
    </citation>
    <scope>NUCLEOTIDE SEQUENCE [LARGE SCALE GENOMIC DNA]</scope>
    <source>
        <strain evidence="1 2">CGMCC 1.15906</strain>
    </source>
</reference>
<evidence type="ECO:0000313" key="2">
    <source>
        <dbReference type="Proteomes" id="UP001589890"/>
    </source>
</evidence>
<dbReference type="EMBL" id="JBHLTC010000023">
    <property type="protein sequence ID" value="MFC0626329.1"/>
    <property type="molecule type" value="Genomic_DNA"/>
</dbReference>
<sequence length="108" mass="12295">MGWFKRKKAMPQQAVIVRYRLSGDRFGTEVERDAFSGLQARVETLIRSGGLGEFDGDELGEGEAVLYCYSDDADRLFDGIESTLRGLPFRPAHALIRYSETDQRRVEF</sequence>
<dbReference type="Proteomes" id="UP001589890">
    <property type="component" value="Unassembled WGS sequence"/>
</dbReference>
<dbReference type="RefSeq" id="WP_380049663.1">
    <property type="nucleotide sequence ID" value="NZ_JBHLTC010000023.1"/>
</dbReference>
<keyword evidence="2" id="KW-1185">Reference proteome</keyword>
<evidence type="ECO:0000313" key="1">
    <source>
        <dbReference type="EMBL" id="MFC0626329.1"/>
    </source>
</evidence>